<feature type="domain" description="UvrD-like helicase C-terminal" evidence="15">
    <location>
        <begin position="284"/>
        <end position="615"/>
    </location>
</feature>
<dbReference type="PANTHER" id="PTHR30591">
    <property type="entry name" value="RECBCD ENZYME SUBUNIT RECC"/>
    <property type="match status" value="1"/>
</dbReference>
<dbReference type="GO" id="GO:0003678">
    <property type="term" value="F:DNA helicase activity"/>
    <property type="evidence" value="ECO:0007669"/>
    <property type="project" value="UniProtKB-EC"/>
</dbReference>
<dbReference type="InterPro" id="IPR014017">
    <property type="entry name" value="DNA_helicase_UvrD-like_C"/>
</dbReference>
<comment type="cofactor">
    <cofactor evidence="14">
        <name>[4Fe-4S] cluster</name>
        <dbReference type="ChEBI" id="CHEBI:49883"/>
    </cofactor>
    <text evidence="14">Binds 1 [4Fe-4S] cluster.</text>
</comment>
<dbReference type="EMBL" id="JBHTIU010000050">
    <property type="protein sequence ID" value="MFD0870563.1"/>
    <property type="molecule type" value="Genomic_DNA"/>
</dbReference>
<evidence type="ECO:0000256" key="6">
    <source>
        <dbReference type="ARBA" id="ARBA00022801"/>
    </source>
</evidence>
<keyword evidence="5 14" id="KW-0227">DNA damage</keyword>
<evidence type="ECO:0000256" key="10">
    <source>
        <dbReference type="ARBA" id="ARBA00023004"/>
    </source>
</evidence>
<keyword evidence="17" id="KW-1185">Reference proteome</keyword>
<feature type="binding site" evidence="14">
    <location>
        <position position="1149"/>
    </location>
    <ligand>
        <name>[4Fe-4S] cluster</name>
        <dbReference type="ChEBI" id="CHEBI:49883"/>
    </ligand>
</feature>
<dbReference type="InterPro" id="IPR038726">
    <property type="entry name" value="PDDEXK_AddAB-type"/>
</dbReference>
<dbReference type="Gene3D" id="3.40.50.300">
    <property type="entry name" value="P-loop containing nucleotide triphosphate hydrolases"/>
    <property type="match status" value="4"/>
</dbReference>
<dbReference type="Gene3D" id="3.90.320.10">
    <property type="match status" value="1"/>
</dbReference>
<keyword evidence="13 14" id="KW-0234">DNA repair</keyword>
<dbReference type="InterPro" id="IPR027417">
    <property type="entry name" value="P-loop_NTPase"/>
</dbReference>
<evidence type="ECO:0000256" key="8">
    <source>
        <dbReference type="ARBA" id="ARBA00022839"/>
    </source>
</evidence>
<keyword evidence="8 14" id="KW-0269">Exonuclease</keyword>
<keyword evidence="10 14" id="KW-0408">Iron</keyword>
<dbReference type="HAMAP" id="MF_01452">
    <property type="entry name" value="AddB_type1"/>
    <property type="match status" value="1"/>
</dbReference>
<dbReference type="Pfam" id="PF21445">
    <property type="entry name" value="ADDB_N"/>
    <property type="match status" value="1"/>
</dbReference>
<dbReference type="InterPro" id="IPR014140">
    <property type="entry name" value="DNA_helicase_suAddB"/>
</dbReference>
<evidence type="ECO:0000256" key="9">
    <source>
        <dbReference type="ARBA" id="ARBA00022840"/>
    </source>
</evidence>
<evidence type="ECO:0000256" key="14">
    <source>
        <dbReference type="HAMAP-Rule" id="MF_01452"/>
    </source>
</evidence>
<keyword evidence="1 14" id="KW-0004">4Fe-4S</keyword>
<gene>
    <name evidence="14 16" type="primary">addB</name>
    <name evidence="16" type="ORF">ACFQ03_15510</name>
</gene>
<evidence type="ECO:0000256" key="11">
    <source>
        <dbReference type="ARBA" id="ARBA00023014"/>
    </source>
</evidence>
<protein>
    <recommendedName>
        <fullName evidence="14">ATP-dependent helicase/deoxyribonuclease subunit B</fullName>
        <ecNumber evidence="14">3.1.-.-</ecNumber>
    </recommendedName>
    <alternativeName>
        <fullName evidence="14">ATP-dependent helicase/nuclease subunit AddB</fullName>
    </alternativeName>
</protein>
<keyword evidence="6 14" id="KW-0378">Hydrolase</keyword>
<evidence type="ECO:0000256" key="12">
    <source>
        <dbReference type="ARBA" id="ARBA00023125"/>
    </source>
</evidence>
<keyword evidence="12 14" id="KW-0238">DNA-binding</keyword>
<dbReference type="EC" id="3.1.-.-" evidence="14"/>
<keyword evidence="4 14" id="KW-0547">Nucleotide-binding</keyword>
<dbReference type="Pfam" id="PF12705">
    <property type="entry name" value="PDDEXK_1"/>
    <property type="match status" value="1"/>
</dbReference>
<organism evidence="16 17">
    <name type="scientific">Paenibacillus residui</name>
    <dbReference type="NCBI Taxonomy" id="629724"/>
    <lineage>
        <taxon>Bacteria</taxon>
        <taxon>Bacillati</taxon>
        <taxon>Bacillota</taxon>
        <taxon>Bacilli</taxon>
        <taxon>Bacillales</taxon>
        <taxon>Paenibacillaceae</taxon>
        <taxon>Paenibacillus</taxon>
    </lineage>
</organism>
<dbReference type="Gene3D" id="6.10.140.1030">
    <property type="match status" value="1"/>
</dbReference>
<name>A0ABW3DAN8_9BACL</name>
<dbReference type="GO" id="GO:0016787">
    <property type="term" value="F:hydrolase activity"/>
    <property type="evidence" value="ECO:0007669"/>
    <property type="project" value="UniProtKB-KW"/>
</dbReference>
<feature type="binding site" evidence="14">
    <location>
        <position position="820"/>
    </location>
    <ligand>
        <name>[4Fe-4S] cluster</name>
        <dbReference type="ChEBI" id="CHEBI:49883"/>
    </ligand>
</feature>
<evidence type="ECO:0000256" key="2">
    <source>
        <dbReference type="ARBA" id="ARBA00022722"/>
    </source>
</evidence>
<accession>A0ABW3DAN8</accession>
<keyword evidence="11 14" id="KW-0411">Iron-sulfur</keyword>
<comment type="subunit">
    <text evidence="14">Heterodimer of AddA and AddB.</text>
</comment>
<evidence type="ECO:0000256" key="3">
    <source>
        <dbReference type="ARBA" id="ARBA00022723"/>
    </source>
</evidence>
<keyword evidence="2 14" id="KW-0540">Nuclease</keyword>
<evidence type="ECO:0000259" key="15">
    <source>
        <dbReference type="PROSITE" id="PS51217"/>
    </source>
</evidence>
<dbReference type="NCBIfam" id="TIGR02773">
    <property type="entry name" value="addB_Gpos"/>
    <property type="match status" value="1"/>
</dbReference>
<dbReference type="SUPFAM" id="SSF52540">
    <property type="entry name" value="P-loop containing nucleoside triphosphate hydrolases"/>
    <property type="match status" value="2"/>
</dbReference>
<feature type="binding site" evidence="14">
    <location>
        <position position="1140"/>
    </location>
    <ligand>
        <name>[4Fe-4S] cluster</name>
        <dbReference type="ChEBI" id="CHEBI:49883"/>
    </ligand>
</feature>
<dbReference type="Proteomes" id="UP001597120">
    <property type="component" value="Unassembled WGS sequence"/>
</dbReference>
<comment type="caution">
    <text evidence="16">The sequence shown here is derived from an EMBL/GenBank/DDBJ whole genome shotgun (WGS) entry which is preliminary data.</text>
</comment>
<keyword evidence="7 14" id="KW-0347">Helicase</keyword>
<reference evidence="17" key="1">
    <citation type="journal article" date="2019" name="Int. J. Syst. Evol. Microbiol.">
        <title>The Global Catalogue of Microorganisms (GCM) 10K type strain sequencing project: providing services to taxonomists for standard genome sequencing and annotation.</title>
        <authorList>
            <consortium name="The Broad Institute Genomics Platform"/>
            <consortium name="The Broad Institute Genome Sequencing Center for Infectious Disease"/>
            <person name="Wu L."/>
            <person name="Ma J."/>
        </authorList>
    </citation>
    <scope>NUCLEOTIDE SEQUENCE [LARGE SCALE GENOMIC DNA]</scope>
    <source>
        <strain evidence="17">CCUG 57263</strain>
    </source>
</reference>
<keyword evidence="3 14" id="KW-0479">Metal-binding</keyword>
<evidence type="ECO:0000256" key="5">
    <source>
        <dbReference type="ARBA" id="ARBA00022763"/>
    </source>
</evidence>
<dbReference type="InterPro" id="IPR049035">
    <property type="entry name" value="ADDB_N"/>
</dbReference>
<comment type="miscellaneous">
    <text evidence="14">Despite having conserved helicase domains, this subunit does not have helicase activity.</text>
</comment>
<dbReference type="InterPro" id="IPR011604">
    <property type="entry name" value="PDDEXK-like_dom_sf"/>
</dbReference>
<comment type="similarity">
    <text evidence="14">Belongs to the helicase family. AddB/RexB type 1 subfamily.</text>
</comment>
<proteinExistence type="inferred from homology"/>
<evidence type="ECO:0000313" key="17">
    <source>
        <dbReference type="Proteomes" id="UP001597120"/>
    </source>
</evidence>
<evidence type="ECO:0000313" key="16">
    <source>
        <dbReference type="EMBL" id="MFD0870563.1"/>
    </source>
</evidence>
<sequence>MDIRMVIGRAGSGKSELCLTEIRERLEKEPDGRPLILLVPEQATYQAEQALVSAPGLSGTIRAQVYSFPRLAWRIMQETGGTAGIPIDETGKTMLLQRILNKHKDNLRLFRHSVAQVGFAKEVLSLFSELKRQCITPDELAQQHERLTPLLAEQPGTLEQKLEDLLKVYIDYEKELTKQYLDADAFVERMAAQLRNCPWIREADIWVDGFFGFTPLEHAALVQCMLHCRSVTVTLCLDKPYDAGEQPNELDLFYPTAMTMIRLRERMEAVGLPNPRIIRLAQETPPRYAANAMLAHLERHYEHRLSAAKRAYRERQLDGTEPQGLSIRSAVHRKAEVEGVARQMLRLAADRGLRWRDMTIMVRDMDGYGDLLTTVLQQFGIPHFIDQKRPILHHPLAEFIRSALEVVIRNWRYDAVFRCVKTDFFLPLTESGENPVTRHAMDELENYVLAAGIQGSRWLDDRAWEFRVQAALEEEDGITGYRPDPEYVARIQACRRLVTEPLSAFQRSFSQAENVRQMAEALYALLIDLQVPERLERWSEECIRNGNPEKAREHSQVWDRIVELLDQLVEMLGEESIGREMFAEMVDSGLDSIRMGLVPPSLDQVLIGTIDRTRSTRVKYCFVLGVNDGVLPAKINMDGILSENEREFLREAGVKLADGGRRRQLDEQLLIYSVLCAPSEHLWLSYPLADEEGRALLPSEIIQQIQALFPSVKEKLLLAEPDSSLSEEEQMQFISPPGQAVSHLFIRMKQWMKGEEMAEFWWEVYNWLQQRPQWRDKLEMMVRALDFSNAEAALSASSSRLLYGDQLKASVSRMERFVACPFSQFASHGLRLAERRVYRLEAPDIGQLFHAALSGLIGSLQQEQADWALLSREQLEHRASEMVDRLAPRLQSEILLSSPRYRYIARKLKGIVGKASVILAEHAKRSGFVPVGLELGFGPGETLPPLTFRLNNGCTMEIVGRIDRVDRAESERGLLLRVIDYKSSRTSLHLAELYYGLSLQMLTYLDVVLSHSEVWLGQKARPAGVLYFHVHNPLVRTKYPISREDAEAETRKQFKMKGLVLADEEAVRLMDRDLQSGYSQLIPVALKTDGSFYSSASVATPEQWDRLRGYVRSKIRSIGTEITEGNVSITPFRLGGKSACTFCPFKPVCQFDPLLKGNDFRILERKDSVDIWTSLEDAASMDSLSKGGKADNEPQ</sequence>
<comment type="function">
    <text evidence="14">The heterodimer acts as both an ATP-dependent DNA helicase and an ATP-dependent, dual-direction single-stranded exonuclease. Recognizes the chi site generating a DNA molecule suitable for the initiation of homologous recombination. The AddB subunit has 5' -&gt; 3' nuclease activity but not helicase activity.</text>
</comment>
<dbReference type="PANTHER" id="PTHR30591:SF1">
    <property type="entry name" value="RECBCD ENZYME SUBUNIT RECC"/>
    <property type="match status" value="1"/>
</dbReference>
<evidence type="ECO:0000256" key="1">
    <source>
        <dbReference type="ARBA" id="ARBA00022485"/>
    </source>
</evidence>
<evidence type="ECO:0000256" key="7">
    <source>
        <dbReference type="ARBA" id="ARBA00022806"/>
    </source>
</evidence>
<evidence type="ECO:0000256" key="4">
    <source>
        <dbReference type="ARBA" id="ARBA00022741"/>
    </source>
</evidence>
<feature type="binding site" evidence="14">
    <location>
        <position position="1143"/>
    </location>
    <ligand>
        <name>[4Fe-4S] cluster</name>
        <dbReference type="ChEBI" id="CHEBI:49883"/>
    </ligand>
</feature>
<dbReference type="PROSITE" id="PS51217">
    <property type="entry name" value="UVRD_HELICASE_CTER"/>
    <property type="match status" value="1"/>
</dbReference>
<comment type="cofactor">
    <cofactor evidence="14">
        <name>Mg(2+)</name>
        <dbReference type="ChEBI" id="CHEBI:18420"/>
    </cofactor>
</comment>
<dbReference type="RefSeq" id="WP_379289268.1">
    <property type="nucleotide sequence ID" value="NZ_JBHTIU010000050.1"/>
</dbReference>
<evidence type="ECO:0000256" key="13">
    <source>
        <dbReference type="ARBA" id="ARBA00023204"/>
    </source>
</evidence>
<keyword evidence="9 14" id="KW-0067">ATP-binding</keyword>